<dbReference type="EMBL" id="QANS01000007">
    <property type="protein sequence ID" value="PTU30196.1"/>
    <property type="molecule type" value="Genomic_DNA"/>
</dbReference>
<organism evidence="1 2">
    <name type="scientific">Stenotrophobium rhamnosiphilum</name>
    <dbReference type="NCBI Taxonomy" id="2029166"/>
    <lineage>
        <taxon>Bacteria</taxon>
        <taxon>Pseudomonadati</taxon>
        <taxon>Pseudomonadota</taxon>
        <taxon>Gammaproteobacteria</taxon>
        <taxon>Nevskiales</taxon>
        <taxon>Nevskiaceae</taxon>
        <taxon>Stenotrophobium</taxon>
    </lineage>
</organism>
<reference evidence="1 2" key="1">
    <citation type="submission" date="2018-04" db="EMBL/GenBank/DDBJ databases">
        <title>Novel species isolated from glacier.</title>
        <authorList>
            <person name="Liu Q."/>
            <person name="Xin Y.-H."/>
        </authorList>
    </citation>
    <scope>NUCLEOTIDE SEQUENCE [LARGE SCALE GENOMIC DNA]</scope>
    <source>
        <strain evidence="1 2">GT1R17</strain>
    </source>
</reference>
<proteinExistence type="predicted"/>
<keyword evidence="2" id="KW-1185">Reference proteome</keyword>
<comment type="caution">
    <text evidence="1">The sequence shown here is derived from an EMBL/GenBank/DDBJ whole genome shotgun (WGS) entry which is preliminary data.</text>
</comment>
<sequence length="59" mass="6744">MKEQTERTAAVSIVKKLHRIPADSIANIVEQSKLFSARYMPSSRNRRVGTISLEWNKLS</sequence>
<dbReference type="Proteomes" id="UP000244248">
    <property type="component" value="Unassembled WGS sequence"/>
</dbReference>
<evidence type="ECO:0000313" key="2">
    <source>
        <dbReference type="Proteomes" id="UP000244248"/>
    </source>
</evidence>
<dbReference type="AlphaFoldDB" id="A0A2T5MCA9"/>
<gene>
    <name evidence="1" type="ORF">CJD38_16785</name>
</gene>
<name>A0A2T5MCA9_9GAMM</name>
<evidence type="ECO:0000313" key="1">
    <source>
        <dbReference type="EMBL" id="PTU30196.1"/>
    </source>
</evidence>
<protein>
    <submittedName>
        <fullName evidence="1">Uncharacterized protein</fullName>
    </submittedName>
</protein>
<dbReference type="RefSeq" id="WP_107941541.1">
    <property type="nucleotide sequence ID" value="NZ_QANS01000007.1"/>
</dbReference>
<accession>A0A2T5MCA9</accession>